<evidence type="ECO:0000256" key="3">
    <source>
        <dbReference type="SAM" id="SignalP"/>
    </source>
</evidence>
<feature type="repeat" description="ANK" evidence="1">
    <location>
        <begin position="347"/>
        <end position="380"/>
    </location>
</feature>
<dbReference type="EMBL" id="CAKOGP040000557">
    <property type="protein sequence ID" value="CAJ1936221.1"/>
    <property type="molecule type" value="Genomic_DNA"/>
</dbReference>
<dbReference type="Gene3D" id="1.25.40.20">
    <property type="entry name" value="Ankyrin repeat-containing domain"/>
    <property type="match status" value="1"/>
</dbReference>
<dbReference type="PROSITE" id="PS50088">
    <property type="entry name" value="ANK_REPEAT"/>
    <property type="match status" value="1"/>
</dbReference>
<dbReference type="InterPro" id="IPR036770">
    <property type="entry name" value="Ankyrin_rpt-contain_sf"/>
</dbReference>
<evidence type="ECO:0000313" key="5">
    <source>
        <dbReference type="Proteomes" id="UP001295423"/>
    </source>
</evidence>
<sequence length="417" mass="46974">MLHKIFTLLTIVASATSENYNVDCSWPIHSKNLTCGNLLGDRQAVHEEYMEGCRQKWGSKGALRCDSNEEDRLEMSRRQPQSMVNYTETGFKKIKAPEKLWSLLKNYWDANKNDKHKEEWGIGNVYTNNWAAPTYMVSVEDKGLRGGGRFMKNRIWEAARPTIEEWTGMKLQATSLYGIRVYTEGAILAPHVDRLPLVSSCIINIAQDVEEDWILEVYDRNDRAVNVTMEPGDMVLYESGSLVHGRPFPLKGNFYANVFIHFEPTGEHLHDSEWDTQDDFFPPYIVPDSPEIKNWARRNPSGWKKQAPSAAGLSRPKGHVAAANGDLQDIGRLAREDKHLLHKKDENGWQPIHEAARAGNLDVVKLLVEKHGADINSVTNFGDGSSVYNVAVQAFSPDHPVAMYLSSKGAVNIGPEL</sequence>
<comment type="caution">
    <text evidence="4">The sequence shown here is derived from an EMBL/GenBank/DDBJ whole genome shotgun (WGS) entry which is preliminary data.</text>
</comment>
<dbReference type="InterPro" id="IPR002110">
    <property type="entry name" value="Ankyrin_rpt"/>
</dbReference>
<accession>A0AAD2CM45</accession>
<dbReference type="SUPFAM" id="SSF48403">
    <property type="entry name" value="Ankyrin repeat"/>
    <property type="match status" value="1"/>
</dbReference>
<feature type="region of interest" description="Disordered" evidence="2">
    <location>
        <begin position="297"/>
        <end position="317"/>
    </location>
</feature>
<dbReference type="PROSITE" id="PS50297">
    <property type="entry name" value="ANK_REP_REGION"/>
    <property type="match status" value="1"/>
</dbReference>
<protein>
    <submittedName>
        <fullName evidence="4">Uncharacterized protein</fullName>
    </submittedName>
</protein>
<keyword evidence="3" id="KW-0732">Signal</keyword>
<keyword evidence="5" id="KW-1185">Reference proteome</keyword>
<dbReference type="Pfam" id="PF00023">
    <property type="entry name" value="Ank"/>
    <property type="match status" value="1"/>
</dbReference>
<reference evidence="4" key="1">
    <citation type="submission" date="2023-08" db="EMBL/GenBank/DDBJ databases">
        <authorList>
            <person name="Audoor S."/>
            <person name="Bilcke G."/>
        </authorList>
    </citation>
    <scope>NUCLEOTIDE SEQUENCE</scope>
</reference>
<keyword evidence="1" id="KW-0040">ANK repeat</keyword>
<gene>
    <name evidence="4" type="ORF">CYCCA115_LOCUS5083</name>
</gene>
<name>A0AAD2CM45_9STRA</name>
<evidence type="ECO:0000256" key="2">
    <source>
        <dbReference type="SAM" id="MobiDB-lite"/>
    </source>
</evidence>
<dbReference type="AlphaFoldDB" id="A0AAD2CM45"/>
<evidence type="ECO:0000313" key="4">
    <source>
        <dbReference type="EMBL" id="CAJ1936221.1"/>
    </source>
</evidence>
<dbReference type="SMART" id="SM00248">
    <property type="entry name" value="ANK"/>
    <property type="match status" value="1"/>
</dbReference>
<feature type="signal peptide" evidence="3">
    <location>
        <begin position="1"/>
        <end position="17"/>
    </location>
</feature>
<feature type="chain" id="PRO_5042175396" evidence="3">
    <location>
        <begin position="18"/>
        <end position="417"/>
    </location>
</feature>
<organism evidence="4 5">
    <name type="scientific">Cylindrotheca closterium</name>
    <dbReference type="NCBI Taxonomy" id="2856"/>
    <lineage>
        <taxon>Eukaryota</taxon>
        <taxon>Sar</taxon>
        <taxon>Stramenopiles</taxon>
        <taxon>Ochrophyta</taxon>
        <taxon>Bacillariophyta</taxon>
        <taxon>Bacillariophyceae</taxon>
        <taxon>Bacillariophycidae</taxon>
        <taxon>Bacillariales</taxon>
        <taxon>Bacillariaceae</taxon>
        <taxon>Cylindrotheca</taxon>
    </lineage>
</organism>
<evidence type="ECO:0000256" key="1">
    <source>
        <dbReference type="PROSITE-ProRule" id="PRU00023"/>
    </source>
</evidence>
<dbReference type="Proteomes" id="UP001295423">
    <property type="component" value="Unassembled WGS sequence"/>
</dbReference>
<proteinExistence type="predicted"/>